<gene>
    <name evidence="6" type="ORF">BDW02DRAFT_487256</name>
</gene>
<dbReference type="FunFam" id="3.30.930.10:FF:000090">
    <property type="entry name" value="Lipoyltransferase and lipoate-protein ligase, putative"/>
    <property type="match status" value="1"/>
</dbReference>
<comment type="pathway">
    <text evidence="2">Protein modification; protein lipoylation via exogenous pathway; protein N(6)-(lipoyl)lysine from lipoate: step 2/2.</text>
</comment>
<evidence type="ECO:0000259" key="5">
    <source>
        <dbReference type="PROSITE" id="PS51733"/>
    </source>
</evidence>
<evidence type="ECO:0000256" key="2">
    <source>
        <dbReference type="ARBA" id="ARBA00005085"/>
    </source>
</evidence>
<keyword evidence="7" id="KW-1185">Reference proteome</keyword>
<dbReference type="Proteomes" id="UP000800040">
    <property type="component" value="Unassembled WGS sequence"/>
</dbReference>
<dbReference type="PANTHER" id="PTHR12561">
    <property type="entry name" value="LIPOATE-PROTEIN LIGASE"/>
    <property type="match status" value="1"/>
</dbReference>
<evidence type="ECO:0000256" key="1">
    <source>
        <dbReference type="ARBA" id="ARBA00003253"/>
    </source>
</evidence>
<organism evidence="6 7">
    <name type="scientific">Decorospora gaudefroyi</name>
    <dbReference type="NCBI Taxonomy" id="184978"/>
    <lineage>
        <taxon>Eukaryota</taxon>
        <taxon>Fungi</taxon>
        <taxon>Dikarya</taxon>
        <taxon>Ascomycota</taxon>
        <taxon>Pezizomycotina</taxon>
        <taxon>Dothideomycetes</taxon>
        <taxon>Pleosporomycetidae</taxon>
        <taxon>Pleosporales</taxon>
        <taxon>Pleosporineae</taxon>
        <taxon>Pleosporaceae</taxon>
        <taxon>Decorospora</taxon>
    </lineage>
</organism>
<evidence type="ECO:0000313" key="6">
    <source>
        <dbReference type="EMBL" id="KAF1839168.1"/>
    </source>
</evidence>
<feature type="domain" description="BPL/LPL catalytic" evidence="5">
    <location>
        <begin position="114"/>
        <end position="337"/>
    </location>
</feature>
<dbReference type="OrthoDB" id="201621at2759"/>
<dbReference type="GO" id="GO:0017118">
    <property type="term" value="F:lipoyltransferase activity"/>
    <property type="evidence" value="ECO:0007669"/>
    <property type="project" value="TreeGrafter"/>
</dbReference>
<dbReference type="UniPathway" id="UPA00537">
    <property type="reaction ID" value="UER00595"/>
</dbReference>
<dbReference type="PROSITE" id="PS51733">
    <property type="entry name" value="BPL_LPL_CATALYTIC"/>
    <property type="match status" value="1"/>
</dbReference>
<dbReference type="InterPro" id="IPR045864">
    <property type="entry name" value="aa-tRNA-synth_II/BPL/LPL"/>
</dbReference>
<protein>
    <recommendedName>
        <fullName evidence="4">Putative lipoate-protein ligase A</fullName>
    </recommendedName>
</protein>
<comment type="function">
    <text evidence="1">Catalyzes both the ATP-dependent activation of exogenously supplied lipoate to lipoyl-AMP and the transfer of the activated lipoyl onto the lipoyl domains of lipoate-dependent enzymes.</text>
</comment>
<dbReference type="EMBL" id="ML975246">
    <property type="protein sequence ID" value="KAF1839168.1"/>
    <property type="molecule type" value="Genomic_DNA"/>
</dbReference>
<evidence type="ECO:0000256" key="4">
    <source>
        <dbReference type="ARBA" id="ARBA00015925"/>
    </source>
</evidence>
<name>A0A6A5KPM1_9PLEO</name>
<dbReference type="InterPro" id="IPR004562">
    <property type="entry name" value="LipoylTrfase_LipoateP_Ligase"/>
</dbReference>
<dbReference type="GO" id="GO:0005739">
    <property type="term" value="C:mitochondrion"/>
    <property type="evidence" value="ECO:0007669"/>
    <property type="project" value="TreeGrafter"/>
</dbReference>
<evidence type="ECO:0000256" key="3">
    <source>
        <dbReference type="ARBA" id="ARBA00008242"/>
    </source>
</evidence>
<accession>A0A6A5KPM1</accession>
<sequence>MCQAQRVFGRRLCTIGDTTGARRRSSSLWTDWASAPAAPSPHDKLIPRRRHMLRSFRIGSAVRSTTPGRSADRIYSSFTEKLANPAHRLQSYVSSSHDPYLNLSIEDHILHNTPADSTVLFLYVNRPCVVIGRNQNPWTEVNLAILNAARGTHSPKDSEPPGIGSMDLVRRRSGGGAVFHDEGNLNWSIKCPRGDFTRDKHAEMVVRALRKMGIERARVNTRHDIVLDQGHERHVSDAQDTHQTPYTVPEGELPRPLKVSGSAYKLTRQHALHHATLLLSSPNLHIIPQYLRSPAKEFIQAHGVESVSSPVANIGLDVQPFQQHLQAEFATMYAELGTPSIVETVGDDYLNMPEIRKGYDELQTEDWIWSQTPAFSLTLDSKDDIGIQMKVHHGAIKSLDFENLDLRDETRTALRTALVGLKLHEIRNWASFLQCRMPSWDKSLVPVAQRLDQLLPVPELPKR</sequence>
<comment type="similarity">
    <text evidence="3">Belongs to the LplA family.</text>
</comment>
<dbReference type="InterPro" id="IPR004143">
    <property type="entry name" value="BPL_LPL_catalytic"/>
</dbReference>
<dbReference type="SUPFAM" id="SSF55681">
    <property type="entry name" value="Class II aaRS and biotin synthetases"/>
    <property type="match status" value="1"/>
</dbReference>
<dbReference type="Pfam" id="PF21948">
    <property type="entry name" value="LplA-B_cat"/>
    <property type="match status" value="1"/>
</dbReference>
<dbReference type="PANTHER" id="PTHR12561:SF3">
    <property type="entry name" value="LIPOYLTRANSFERASE 1, MITOCHONDRIAL"/>
    <property type="match status" value="1"/>
</dbReference>
<dbReference type="GO" id="GO:0009249">
    <property type="term" value="P:protein lipoylation"/>
    <property type="evidence" value="ECO:0007669"/>
    <property type="project" value="InterPro"/>
</dbReference>
<reference evidence="6" key="1">
    <citation type="submission" date="2020-01" db="EMBL/GenBank/DDBJ databases">
        <authorList>
            <consortium name="DOE Joint Genome Institute"/>
            <person name="Haridas S."/>
            <person name="Albert R."/>
            <person name="Binder M."/>
            <person name="Bloem J."/>
            <person name="Labutti K."/>
            <person name="Salamov A."/>
            <person name="Andreopoulos B."/>
            <person name="Baker S.E."/>
            <person name="Barry K."/>
            <person name="Bills G."/>
            <person name="Bluhm B.H."/>
            <person name="Cannon C."/>
            <person name="Castanera R."/>
            <person name="Culley D.E."/>
            <person name="Daum C."/>
            <person name="Ezra D."/>
            <person name="Gonzalez J.B."/>
            <person name="Henrissat B."/>
            <person name="Kuo A."/>
            <person name="Liang C."/>
            <person name="Lipzen A."/>
            <person name="Lutzoni F."/>
            <person name="Magnuson J."/>
            <person name="Mondo S."/>
            <person name="Nolan M."/>
            <person name="Ohm R."/>
            <person name="Pangilinan J."/>
            <person name="Park H.-J."/>
            <person name="Ramirez L."/>
            <person name="Alfaro M."/>
            <person name="Sun H."/>
            <person name="Tritt A."/>
            <person name="Yoshinaga Y."/>
            <person name="Zwiers L.-H."/>
            <person name="Turgeon B.G."/>
            <person name="Goodwin S.B."/>
            <person name="Spatafora J.W."/>
            <person name="Crous P.W."/>
            <person name="Grigoriev I.V."/>
        </authorList>
    </citation>
    <scope>NUCLEOTIDE SEQUENCE</scope>
    <source>
        <strain evidence="6">P77</strain>
    </source>
</reference>
<dbReference type="AlphaFoldDB" id="A0A6A5KPM1"/>
<dbReference type="Gene3D" id="3.30.930.10">
    <property type="entry name" value="Bira Bifunctional Protein, Domain 2"/>
    <property type="match status" value="1"/>
</dbReference>
<dbReference type="CDD" id="cd16443">
    <property type="entry name" value="LplA"/>
    <property type="match status" value="1"/>
</dbReference>
<proteinExistence type="inferred from homology"/>
<evidence type="ECO:0000313" key="7">
    <source>
        <dbReference type="Proteomes" id="UP000800040"/>
    </source>
</evidence>